<evidence type="ECO:0000313" key="5">
    <source>
        <dbReference type="Proteomes" id="UP000054558"/>
    </source>
</evidence>
<gene>
    <name evidence="4" type="ORF">KFL_001400250</name>
</gene>
<feature type="region of interest" description="Disordered" evidence="1">
    <location>
        <begin position="28"/>
        <end position="60"/>
    </location>
</feature>
<dbReference type="SUPFAM" id="SSF56672">
    <property type="entry name" value="DNA/RNA polymerases"/>
    <property type="match status" value="1"/>
</dbReference>
<dbReference type="AlphaFoldDB" id="A0A1Y1HZT4"/>
<dbReference type="Pfam" id="PF00078">
    <property type="entry name" value="RVT_1"/>
    <property type="match status" value="1"/>
</dbReference>
<keyword evidence="4" id="KW-0808">Transferase</keyword>
<keyword evidence="2" id="KW-1133">Transmembrane helix</keyword>
<keyword evidence="2" id="KW-0472">Membrane</keyword>
<name>A0A1Y1HZT4_KLENI</name>
<keyword evidence="5" id="KW-1185">Reference proteome</keyword>
<dbReference type="PANTHER" id="PTHR33050">
    <property type="entry name" value="REVERSE TRANSCRIPTASE DOMAIN-CONTAINING PROTEIN"/>
    <property type="match status" value="1"/>
</dbReference>
<dbReference type="Gene3D" id="3.30.70.270">
    <property type="match status" value="1"/>
</dbReference>
<evidence type="ECO:0000256" key="1">
    <source>
        <dbReference type="SAM" id="MobiDB-lite"/>
    </source>
</evidence>
<dbReference type="EMBL" id="DF237089">
    <property type="protein sequence ID" value="GAQ83242.1"/>
    <property type="molecule type" value="Genomic_DNA"/>
</dbReference>
<dbReference type="OrthoDB" id="6134629at2759"/>
<dbReference type="InterPro" id="IPR043128">
    <property type="entry name" value="Rev_trsase/Diguanyl_cyclase"/>
</dbReference>
<dbReference type="STRING" id="105231.A0A1Y1HZT4"/>
<organism evidence="4 5">
    <name type="scientific">Klebsormidium nitens</name>
    <name type="common">Green alga</name>
    <name type="synonym">Ulothrix nitens</name>
    <dbReference type="NCBI Taxonomy" id="105231"/>
    <lineage>
        <taxon>Eukaryota</taxon>
        <taxon>Viridiplantae</taxon>
        <taxon>Streptophyta</taxon>
        <taxon>Klebsormidiophyceae</taxon>
        <taxon>Klebsormidiales</taxon>
        <taxon>Klebsormidiaceae</taxon>
        <taxon>Klebsormidium</taxon>
    </lineage>
</organism>
<dbReference type="Proteomes" id="UP000054558">
    <property type="component" value="Unassembled WGS sequence"/>
</dbReference>
<feature type="compositionally biased region" description="Low complexity" evidence="1">
    <location>
        <begin position="45"/>
        <end position="60"/>
    </location>
</feature>
<dbReference type="InterPro" id="IPR052055">
    <property type="entry name" value="Hepadnavirus_pol/RT"/>
</dbReference>
<dbReference type="PANTHER" id="PTHR33050:SF7">
    <property type="entry name" value="RIBONUCLEASE H"/>
    <property type="match status" value="1"/>
</dbReference>
<evidence type="ECO:0000313" key="4">
    <source>
        <dbReference type="EMBL" id="GAQ83242.1"/>
    </source>
</evidence>
<proteinExistence type="predicted"/>
<keyword evidence="4" id="KW-0695">RNA-directed DNA polymerase</keyword>
<keyword evidence="4" id="KW-0548">Nucleotidyltransferase</keyword>
<evidence type="ECO:0000256" key="2">
    <source>
        <dbReference type="SAM" id="Phobius"/>
    </source>
</evidence>
<keyword evidence="2" id="KW-0812">Transmembrane</keyword>
<reference evidence="4 5" key="1">
    <citation type="journal article" date="2014" name="Nat. Commun.">
        <title>Klebsormidium flaccidum genome reveals primary factors for plant terrestrial adaptation.</title>
        <authorList>
            <person name="Hori K."/>
            <person name="Maruyama F."/>
            <person name="Fujisawa T."/>
            <person name="Togashi T."/>
            <person name="Yamamoto N."/>
            <person name="Seo M."/>
            <person name="Sato S."/>
            <person name="Yamada T."/>
            <person name="Mori H."/>
            <person name="Tajima N."/>
            <person name="Moriyama T."/>
            <person name="Ikeuchi M."/>
            <person name="Watanabe M."/>
            <person name="Wada H."/>
            <person name="Kobayashi K."/>
            <person name="Saito M."/>
            <person name="Masuda T."/>
            <person name="Sasaki-Sekimoto Y."/>
            <person name="Mashiguchi K."/>
            <person name="Awai K."/>
            <person name="Shimojima M."/>
            <person name="Masuda S."/>
            <person name="Iwai M."/>
            <person name="Nobusawa T."/>
            <person name="Narise T."/>
            <person name="Kondo S."/>
            <person name="Saito H."/>
            <person name="Sato R."/>
            <person name="Murakawa M."/>
            <person name="Ihara Y."/>
            <person name="Oshima-Yamada Y."/>
            <person name="Ohtaka K."/>
            <person name="Satoh M."/>
            <person name="Sonobe K."/>
            <person name="Ishii M."/>
            <person name="Ohtani R."/>
            <person name="Kanamori-Sato M."/>
            <person name="Honoki R."/>
            <person name="Miyazaki D."/>
            <person name="Mochizuki H."/>
            <person name="Umetsu J."/>
            <person name="Higashi K."/>
            <person name="Shibata D."/>
            <person name="Kamiya Y."/>
            <person name="Sato N."/>
            <person name="Nakamura Y."/>
            <person name="Tabata S."/>
            <person name="Ida S."/>
            <person name="Kurokawa K."/>
            <person name="Ohta H."/>
        </authorList>
    </citation>
    <scope>NUCLEOTIDE SEQUENCE [LARGE SCALE GENOMIC DNA]</scope>
    <source>
        <strain evidence="4 5">NIES-2285</strain>
    </source>
</reference>
<feature type="transmembrane region" description="Helical" evidence="2">
    <location>
        <begin position="402"/>
        <end position="421"/>
    </location>
</feature>
<dbReference type="InterPro" id="IPR000477">
    <property type="entry name" value="RT_dom"/>
</dbReference>
<protein>
    <submittedName>
        <fullName evidence="4">Reverse transcriptase</fullName>
    </submittedName>
</protein>
<feature type="domain" description="Reverse transcriptase" evidence="3">
    <location>
        <begin position="310"/>
        <end position="438"/>
    </location>
</feature>
<dbReference type="InterPro" id="IPR043502">
    <property type="entry name" value="DNA/RNA_pol_sf"/>
</dbReference>
<evidence type="ECO:0000259" key="3">
    <source>
        <dbReference type="Pfam" id="PF00078"/>
    </source>
</evidence>
<dbReference type="GO" id="GO:0003964">
    <property type="term" value="F:RNA-directed DNA polymerase activity"/>
    <property type="evidence" value="ECO:0007669"/>
    <property type="project" value="UniProtKB-KW"/>
</dbReference>
<sequence>MLMHPRCNDSNMPHMASAELVPLEAQPCGLNAEQDPPAQLEAAHDPSAAAPDSDSAGDAEPFFEASADEIDLDADPLTRDSNPSEASDWNFKFFSSRFAPRVAAALDAEQLTRNLRSLLTEIEAGPEISAMLEKELTAWLKSVEGKVHPVEHFVAGSFGRHVPVWEELLKDSSRPASKTVLSWLRNGIKPSFVGTAQCDPKKLERVKLMLRRTIGEAKVEEWLSGDVPHPVEFPNHRSFHENADFGIKTVGEMLVNGSVELCPPGQRKPKVVNPLGVVNLPKGRLVLDAGYVNAFLKPRPFKYETLRDILTFLAANGFFSTWDFKAGYYHVLIHPRFRTYFGFRIGKAYFRYNAMCFGWSEQCYAYTLITQEAAKELRIRGVPVSSYLDDGLTANQSYALCLWLIVVIIQFLTLLGAVFSLSKCQFWPSQTGEWLGFVVDTPAEQFRVAADKLAKAMQGRISWDEVFPTPLAAKTTAKLFLERLDDWNGRRWFPRRILIEAASDASDFGFGGSLHIAGSPPFHVAGSLTEAEVSQSSTAREMIGFLRVLQQAVLHHRPLLSGAAVLLVGNNQGAVAAVNSMRSSAPDVNTVLQEIFTLCSEGDFDVLA</sequence>
<accession>A0A1Y1HZT4</accession>
<dbReference type="Gene3D" id="3.10.10.10">
    <property type="entry name" value="HIV Type 1 Reverse Transcriptase, subunit A, domain 1"/>
    <property type="match status" value="1"/>
</dbReference>